<dbReference type="GO" id="GO:0008168">
    <property type="term" value="F:methyltransferase activity"/>
    <property type="evidence" value="ECO:0007669"/>
    <property type="project" value="UniProtKB-KW"/>
</dbReference>
<name>A0A1H7RHF4_9GAMM</name>
<keyword evidence="2" id="KW-0808">Transferase</keyword>
<dbReference type="Gene3D" id="3.40.50.150">
    <property type="entry name" value="Vaccinia Virus protein VP39"/>
    <property type="match status" value="1"/>
</dbReference>
<sequence>MANHGETMTHDPISRDNPPPPENSYQGQVQEAEYGFPYHYIPQSDGPDFSQTRHYSWGFRYLGGLEVVAKEVARYQPRSLFDVGCGDGRFLMEASRRFPTLSVMGIDYSAAAISFARAFNPELRFEARDIVADPLGEAFELATLIEVLEHIEPKEVAGFLAAIQTHLEPGGRLVLTVPHKNSPLIPKHHQHFDAVNLRAALEEHFEVEKIVYFDSRRDLPIRLAKTLLGGGGTQFVITNRGLNRLFMKTYLKRFLYVEREEDCRRLLAVARVGKCRF</sequence>
<dbReference type="PANTHER" id="PTHR43861">
    <property type="entry name" value="TRANS-ACONITATE 2-METHYLTRANSFERASE-RELATED"/>
    <property type="match status" value="1"/>
</dbReference>
<keyword evidence="3" id="KW-1185">Reference proteome</keyword>
<organism evidence="2 3">
    <name type="scientific">Ectothiorhodospira marina</name>
    <dbReference type="NCBI Taxonomy" id="1396821"/>
    <lineage>
        <taxon>Bacteria</taxon>
        <taxon>Pseudomonadati</taxon>
        <taxon>Pseudomonadota</taxon>
        <taxon>Gammaproteobacteria</taxon>
        <taxon>Chromatiales</taxon>
        <taxon>Ectothiorhodospiraceae</taxon>
        <taxon>Ectothiorhodospira</taxon>
    </lineage>
</organism>
<dbReference type="EMBL" id="FOAA01000023">
    <property type="protein sequence ID" value="SEL59760.1"/>
    <property type="molecule type" value="Genomic_DNA"/>
</dbReference>
<dbReference type="SUPFAM" id="SSF53335">
    <property type="entry name" value="S-adenosyl-L-methionine-dependent methyltransferases"/>
    <property type="match status" value="1"/>
</dbReference>
<evidence type="ECO:0000256" key="1">
    <source>
        <dbReference type="SAM" id="MobiDB-lite"/>
    </source>
</evidence>
<evidence type="ECO:0000313" key="3">
    <source>
        <dbReference type="Proteomes" id="UP000199256"/>
    </source>
</evidence>
<dbReference type="InterPro" id="IPR029063">
    <property type="entry name" value="SAM-dependent_MTases_sf"/>
</dbReference>
<dbReference type="Pfam" id="PF13489">
    <property type="entry name" value="Methyltransf_23"/>
    <property type="match status" value="1"/>
</dbReference>
<dbReference type="AlphaFoldDB" id="A0A1H7RHF4"/>
<dbReference type="CDD" id="cd02440">
    <property type="entry name" value="AdoMet_MTases"/>
    <property type="match status" value="1"/>
</dbReference>
<protein>
    <submittedName>
        <fullName evidence="2">Methyltransferase domain-containing protein</fullName>
    </submittedName>
</protein>
<dbReference type="OrthoDB" id="9800454at2"/>
<keyword evidence="2" id="KW-0489">Methyltransferase</keyword>
<feature type="region of interest" description="Disordered" evidence="1">
    <location>
        <begin position="1"/>
        <end position="26"/>
    </location>
</feature>
<proteinExistence type="predicted"/>
<dbReference type="STRING" id="1396821.SAMN05444515_12319"/>
<evidence type="ECO:0000313" key="2">
    <source>
        <dbReference type="EMBL" id="SEL59760.1"/>
    </source>
</evidence>
<dbReference type="GO" id="GO:0032259">
    <property type="term" value="P:methylation"/>
    <property type="evidence" value="ECO:0007669"/>
    <property type="project" value="UniProtKB-KW"/>
</dbReference>
<reference evidence="3" key="1">
    <citation type="submission" date="2016-10" db="EMBL/GenBank/DDBJ databases">
        <authorList>
            <person name="Varghese N."/>
            <person name="Submissions S."/>
        </authorList>
    </citation>
    <scope>NUCLEOTIDE SEQUENCE [LARGE SCALE GENOMIC DNA]</scope>
    <source>
        <strain evidence="3">DSM 241</strain>
    </source>
</reference>
<accession>A0A1H7RHF4</accession>
<dbReference type="RefSeq" id="WP_090255620.1">
    <property type="nucleotide sequence ID" value="NZ_FOAA01000023.1"/>
</dbReference>
<gene>
    <name evidence="2" type="ORF">SAMN05444515_12319</name>
</gene>
<dbReference type="Proteomes" id="UP000199256">
    <property type="component" value="Unassembled WGS sequence"/>
</dbReference>